<name>A0A068S106_9FUNG</name>
<gene>
    <name evidence="2" type="ORF">LCOR_06142.1</name>
</gene>
<protein>
    <submittedName>
        <fullName evidence="2">Uncharacterized protein</fullName>
    </submittedName>
</protein>
<dbReference type="AlphaFoldDB" id="A0A068S106"/>
<evidence type="ECO:0000313" key="2">
    <source>
        <dbReference type="EMBL" id="CDH54936.1"/>
    </source>
</evidence>
<sequence length="74" mass="8226">MHVSTNRIDPSTSLHKQVLDGAYDDYDIHNNDDTNDTHSHNNDADNDHGIHNNDGNDNSKNKHGLPSSSQYDVA</sequence>
<keyword evidence="3" id="KW-1185">Reference proteome</keyword>
<comment type="caution">
    <text evidence="2">The sequence shown here is derived from an EMBL/GenBank/DDBJ whole genome shotgun (WGS) entry which is preliminary data.</text>
</comment>
<organism evidence="2 3">
    <name type="scientific">Lichtheimia corymbifera JMRC:FSU:9682</name>
    <dbReference type="NCBI Taxonomy" id="1263082"/>
    <lineage>
        <taxon>Eukaryota</taxon>
        <taxon>Fungi</taxon>
        <taxon>Fungi incertae sedis</taxon>
        <taxon>Mucoromycota</taxon>
        <taxon>Mucoromycotina</taxon>
        <taxon>Mucoromycetes</taxon>
        <taxon>Mucorales</taxon>
        <taxon>Lichtheimiaceae</taxon>
        <taxon>Lichtheimia</taxon>
    </lineage>
</organism>
<dbReference type="VEuPathDB" id="FungiDB:LCOR_06142.1"/>
<evidence type="ECO:0000256" key="1">
    <source>
        <dbReference type="SAM" id="MobiDB-lite"/>
    </source>
</evidence>
<dbReference type="EMBL" id="CBTN010000026">
    <property type="protein sequence ID" value="CDH54936.1"/>
    <property type="molecule type" value="Genomic_DNA"/>
</dbReference>
<accession>A0A068S106</accession>
<reference evidence="2" key="1">
    <citation type="submission" date="2013-08" db="EMBL/GenBank/DDBJ databases">
        <title>Gene expansion shapes genome architecture in the human pathogen Lichtheimia corymbifera: an evolutionary genomics analysis in the ancient terrestrial Mucorales (Mucoromycotina).</title>
        <authorList>
            <person name="Schwartze V.U."/>
            <person name="Winter S."/>
            <person name="Shelest E."/>
            <person name="Marcet-Houben M."/>
            <person name="Horn F."/>
            <person name="Wehner S."/>
            <person name="Hoffmann K."/>
            <person name="Riege K."/>
            <person name="Sammeth M."/>
            <person name="Nowrousian M."/>
            <person name="Valiante V."/>
            <person name="Linde J."/>
            <person name="Jacobsen I.D."/>
            <person name="Marz M."/>
            <person name="Brakhage A.A."/>
            <person name="Gabaldon T."/>
            <person name="Bocker S."/>
            <person name="Voigt K."/>
        </authorList>
    </citation>
    <scope>NUCLEOTIDE SEQUENCE [LARGE SCALE GENOMIC DNA]</scope>
    <source>
        <strain evidence="2">FSU 9682</strain>
    </source>
</reference>
<feature type="region of interest" description="Disordered" evidence="1">
    <location>
        <begin position="24"/>
        <end position="74"/>
    </location>
</feature>
<evidence type="ECO:0000313" key="3">
    <source>
        <dbReference type="Proteomes" id="UP000027586"/>
    </source>
</evidence>
<feature type="compositionally biased region" description="Basic and acidic residues" evidence="1">
    <location>
        <begin position="26"/>
        <end position="51"/>
    </location>
</feature>
<dbReference type="Proteomes" id="UP000027586">
    <property type="component" value="Unassembled WGS sequence"/>
</dbReference>
<proteinExistence type="predicted"/>